<reference evidence="4" key="2">
    <citation type="journal article" date="2023" name="Plants (Basel)">
        <title>Annotation of the Turnera subulata (Passifloraceae) Draft Genome Reveals the S-Locus Evolved after the Divergence of Turneroideae from Passifloroideae in a Stepwise Manner.</title>
        <authorList>
            <person name="Henning P.M."/>
            <person name="Roalson E.H."/>
            <person name="Mir W."/>
            <person name="McCubbin A.G."/>
            <person name="Shore J.S."/>
        </authorList>
    </citation>
    <scope>NUCLEOTIDE SEQUENCE</scope>
    <source>
        <strain evidence="4">F60SS</strain>
    </source>
</reference>
<dbReference type="PANTHER" id="PTHR46228">
    <property type="entry name" value="KELCH DOMAIN-CONTAINING PROTEIN"/>
    <property type="match status" value="1"/>
</dbReference>
<dbReference type="InterPro" id="IPR006652">
    <property type="entry name" value="Kelch_1"/>
</dbReference>
<keyword evidence="2" id="KW-0677">Repeat</keyword>
<dbReference type="InterPro" id="IPR015915">
    <property type="entry name" value="Kelch-typ_b-propeller"/>
</dbReference>
<dbReference type="EMBL" id="JAKUCV010001950">
    <property type="protein sequence ID" value="KAJ4844432.1"/>
    <property type="molecule type" value="Genomic_DNA"/>
</dbReference>
<sequence length="650" mass="70571">MMMGSLSGETAKKKAMWLYPKVLGFNPSERWGHSACYSNGAVYVFGGCCGGMDFSDVLVLDLDTMLWNTLVTTGQGPGPRDSHSAVLVGQQMIVFGGTNGSKKVNDLHVLDLKTKEWMKPEYQGTPPSPRESHTATLVGDGKMMIFGGSGEGEGNYLSDLHVLDLKTMRWSSPETKGDVPVPRDSHGAVAIGNKLIVYGGDRGDRYHGGVDVLDTDSLTWTQLVAHGSSPGVRAGHATVSIGAKVYVIGGVGDKHYYNDVWILDVSTCSWTRLDICGQQPQGRFSHAAVVTDNDITIYGGCGDDERPLNELLVLQLGGEHPNGRYNISMCKIFGSHWNQEHRRFACGAEKKSRSAPLGDNEVVRTGCYAAEDSRLPFRFSSDSPQRKRRRTVSLKSWEIESEQEEHSLSISQHSSPSQSDQEQTPAGKAANSLTNSQGFNLFKQSHQIPISCQPTFISSNQKEPRNLVQRNFHNLQFSRDQTRPEQYAHDIHPGRQGTQRPIIELKPMEVGSVQNLVGAEVRGKVDGVFDSGLLMTAAVNGKIFRGVLFAPAAGIVPRGAILAQSPSHPTIQAPIAQPFANSRHVEPLKPSHQPMPLSRPDSGHGFRPTQISRACPIIRAAPTKESKLPSDLQGVVLTLGGPGCGNVGQV</sequence>
<feature type="region of interest" description="Disordered" evidence="3">
    <location>
        <begin position="586"/>
        <end position="606"/>
    </location>
</feature>
<evidence type="ECO:0000256" key="3">
    <source>
        <dbReference type="SAM" id="MobiDB-lite"/>
    </source>
</evidence>
<dbReference type="Gene3D" id="2.120.10.80">
    <property type="entry name" value="Kelch-type beta propeller"/>
    <property type="match status" value="2"/>
</dbReference>
<dbReference type="SUPFAM" id="SSF117281">
    <property type="entry name" value="Kelch motif"/>
    <property type="match status" value="1"/>
</dbReference>
<evidence type="ECO:0000256" key="1">
    <source>
        <dbReference type="ARBA" id="ARBA00022441"/>
    </source>
</evidence>
<comment type="caution">
    <text evidence="4">The sequence shown here is derived from an EMBL/GenBank/DDBJ whole genome shotgun (WGS) entry which is preliminary data.</text>
</comment>
<evidence type="ECO:0000256" key="2">
    <source>
        <dbReference type="ARBA" id="ARBA00022737"/>
    </source>
</evidence>
<keyword evidence="1" id="KW-0880">Kelch repeat</keyword>
<dbReference type="PANTHER" id="PTHR46228:SF2">
    <property type="entry name" value="KELCH REPEAT PROTEIN (AFU_ORTHOLOGUE AFUA_4G14350)"/>
    <property type="match status" value="1"/>
</dbReference>
<protein>
    <submittedName>
        <fullName evidence="4">Uncharacterized protein</fullName>
    </submittedName>
</protein>
<keyword evidence="5" id="KW-1185">Reference proteome</keyword>
<evidence type="ECO:0000313" key="5">
    <source>
        <dbReference type="Proteomes" id="UP001141552"/>
    </source>
</evidence>
<organism evidence="4 5">
    <name type="scientific">Turnera subulata</name>
    <dbReference type="NCBI Taxonomy" id="218843"/>
    <lineage>
        <taxon>Eukaryota</taxon>
        <taxon>Viridiplantae</taxon>
        <taxon>Streptophyta</taxon>
        <taxon>Embryophyta</taxon>
        <taxon>Tracheophyta</taxon>
        <taxon>Spermatophyta</taxon>
        <taxon>Magnoliopsida</taxon>
        <taxon>eudicotyledons</taxon>
        <taxon>Gunneridae</taxon>
        <taxon>Pentapetalae</taxon>
        <taxon>rosids</taxon>
        <taxon>fabids</taxon>
        <taxon>Malpighiales</taxon>
        <taxon>Passifloraceae</taxon>
        <taxon>Turnera</taxon>
    </lineage>
</organism>
<dbReference type="SMART" id="SM00612">
    <property type="entry name" value="Kelch"/>
    <property type="match status" value="5"/>
</dbReference>
<reference evidence="4" key="1">
    <citation type="submission" date="2022-02" db="EMBL/GenBank/DDBJ databases">
        <authorList>
            <person name="Henning P.M."/>
            <person name="McCubbin A.G."/>
            <person name="Shore J.S."/>
        </authorList>
    </citation>
    <scope>NUCLEOTIDE SEQUENCE</scope>
    <source>
        <strain evidence="4">F60SS</strain>
        <tissue evidence="4">Leaves</tissue>
    </source>
</reference>
<feature type="compositionally biased region" description="Low complexity" evidence="3">
    <location>
        <begin position="408"/>
        <end position="423"/>
    </location>
</feature>
<feature type="region of interest" description="Disordered" evidence="3">
    <location>
        <begin position="403"/>
        <end position="433"/>
    </location>
</feature>
<dbReference type="OrthoDB" id="10251809at2759"/>
<evidence type="ECO:0000313" key="4">
    <source>
        <dbReference type="EMBL" id="KAJ4844432.1"/>
    </source>
</evidence>
<dbReference type="Proteomes" id="UP001141552">
    <property type="component" value="Unassembled WGS sequence"/>
</dbReference>
<dbReference type="Pfam" id="PF24681">
    <property type="entry name" value="Kelch_KLHDC2_KLHL20_DRC7"/>
    <property type="match status" value="1"/>
</dbReference>
<accession>A0A9Q0G915</accession>
<proteinExistence type="predicted"/>
<name>A0A9Q0G915_9ROSI</name>
<gene>
    <name evidence="4" type="ORF">Tsubulata_045646</name>
</gene>
<dbReference type="AlphaFoldDB" id="A0A9Q0G915"/>
<dbReference type="Pfam" id="PF01344">
    <property type="entry name" value="Kelch_1"/>
    <property type="match status" value="1"/>
</dbReference>